<name>A0ABT7JEY4_9DEIO</name>
<dbReference type="CDD" id="cd07505">
    <property type="entry name" value="HAD_BPGM-like"/>
    <property type="match status" value="1"/>
</dbReference>
<dbReference type="EMBL" id="JASNGB010000032">
    <property type="protein sequence ID" value="MDL2343619.1"/>
    <property type="molecule type" value="Genomic_DNA"/>
</dbReference>
<proteinExistence type="predicted"/>
<dbReference type="PANTHER" id="PTHR43434:SF1">
    <property type="entry name" value="PHOSPHOGLYCOLATE PHOSPHATASE"/>
    <property type="match status" value="1"/>
</dbReference>
<sequence>MSARPGTRSTGKFNPNELARWLGDQGFQAPGLVGDVGLLFLDEYAEPGTLSLRRAEVVGSVSDRRTAPPPTPAGPVAPPRSTAVPPEPVPPSAPALPFDLLIFDCDDTLVYTAPLEAHRKGNRPCQGPEWEAALRHTFVAPGLREWLRTLRDTPGAPRLVVFSQARRPYLQALLRHHFPDVAFDAVLGHEDAVQARGAFKPDPTLANRLLREYAVQAARTAVIGDHRKDVHLAHALGATAVLAGFYVERKIGDWSYRNALEDVPHLVVHAAAELPQALLHPRRGDLPLEALYEGVAPGDLTRSSARSRYRPYDHARKTSSRLTVTSLGRYYKQGRDSKHHDLPVARHHRLSQDVLAKERDQADPPSEWVTGVAWALRQLTTAAPHGRWVVTIVPAKAGRPRRMEALLQKVEADLGNAAPRLSFAPEVFCFTAAARSNKDLPTAEERAENLAGGLILHPGYTPRPDHAYVILDDVFTTGATLIRARDLLVTAHVPERLIQGLTVTKTVSVRKSQVHA</sequence>
<dbReference type="Proteomes" id="UP001302059">
    <property type="component" value="Unassembled WGS sequence"/>
</dbReference>
<dbReference type="SUPFAM" id="SSF53271">
    <property type="entry name" value="PRTase-like"/>
    <property type="match status" value="1"/>
</dbReference>
<gene>
    <name evidence="2" type="ORF">QOL99_05575</name>
</gene>
<evidence type="ECO:0000313" key="2">
    <source>
        <dbReference type="EMBL" id="MDL2343619.1"/>
    </source>
</evidence>
<dbReference type="InterPro" id="IPR023214">
    <property type="entry name" value="HAD_sf"/>
</dbReference>
<accession>A0ABT7JEY4</accession>
<dbReference type="InterPro" id="IPR029057">
    <property type="entry name" value="PRTase-like"/>
</dbReference>
<dbReference type="InterPro" id="IPR036412">
    <property type="entry name" value="HAD-like_sf"/>
</dbReference>
<dbReference type="PANTHER" id="PTHR43434">
    <property type="entry name" value="PHOSPHOGLYCOLATE PHOSPHATASE"/>
    <property type="match status" value="1"/>
</dbReference>
<evidence type="ECO:0000256" key="1">
    <source>
        <dbReference type="SAM" id="MobiDB-lite"/>
    </source>
</evidence>
<feature type="region of interest" description="Disordered" evidence="1">
    <location>
        <begin position="59"/>
        <end position="90"/>
    </location>
</feature>
<dbReference type="InterPro" id="IPR050155">
    <property type="entry name" value="HAD-like_hydrolase_sf"/>
</dbReference>
<dbReference type="Pfam" id="PF00702">
    <property type="entry name" value="Hydrolase"/>
    <property type="match status" value="1"/>
</dbReference>
<dbReference type="Gene3D" id="3.40.50.1000">
    <property type="entry name" value="HAD superfamily/HAD-like"/>
    <property type="match status" value="1"/>
</dbReference>
<protein>
    <submittedName>
        <fullName evidence="2">HAD hydrolase-like protein</fullName>
    </submittedName>
</protein>
<feature type="compositionally biased region" description="Pro residues" evidence="1">
    <location>
        <begin position="67"/>
        <end position="78"/>
    </location>
</feature>
<organism evidence="2 3">
    <name type="scientific">Deinococcus rhizophilus</name>
    <dbReference type="NCBI Taxonomy" id="3049544"/>
    <lineage>
        <taxon>Bacteria</taxon>
        <taxon>Thermotogati</taxon>
        <taxon>Deinococcota</taxon>
        <taxon>Deinococci</taxon>
        <taxon>Deinococcales</taxon>
        <taxon>Deinococcaceae</taxon>
        <taxon>Deinococcus</taxon>
    </lineage>
</organism>
<comment type="caution">
    <text evidence="2">The sequence shown here is derived from an EMBL/GenBank/DDBJ whole genome shotgun (WGS) entry which is preliminary data.</text>
</comment>
<evidence type="ECO:0000313" key="3">
    <source>
        <dbReference type="Proteomes" id="UP001302059"/>
    </source>
</evidence>
<dbReference type="SUPFAM" id="SSF56784">
    <property type="entry name" value="HAD-like"/>
    <property type="match status" value="1"/>
</dbReference>
<keyword evidence="3" id="KW-1185">Reference proteome</keyword>
<reference evidence="2 3" key="1">
    <citation type="submission" date="2023-05" db="EMBL/GenBank/DDBJ databases">
        <authorList>
            <person name="Gao F."/>
        </authorList>
    </citation>
    <scope>NUCLEOTIDE SEQUENCE [LARGE SCALE GENOMIC DNA]</scope>
    <source>
        <strain evidence="2 3">MIMF12</strain>
    </source>
</reference>